<dbReference type="GO" id="GO:0008973">
    <property type="term" value="F:phosphopentomutase activity"/>
    <property type="evidence" value="ECO:0007669"/>
    <property type="project" value="TreeGrafter"/>
</dbReference>
<reference evidence="11 12" key="1">
    <citation type="submission" date="2016-10" db="EMBL/GenBank/DDBJ databases">
        <authorList>
            <person name="de Groot N.N."/>
        </authorList>
    </citation>
    <scope>NUCLEOTIDE SEQUENCE [LARGE SCALE GENOMIC DNA]</scope>
    <source>
        <strain evidence="11 12">RK1</strain>
    </source>
</reference>
<dbReference type="Pfam" id="PF02879">
    <property type="entry name" value="PGM_PMM_II"/>
    <property type="match status" value="1"/>
</dbReference>
<keyword evidence="3" id="KW-0597">Phosphoprotein</keyword>
<evidence type="ECO:0000259" key="10">
    <source>
        <dbReference type="Pfam" id="PF02880"/>
    </source>
</evidence>
<evidence type="ECO:0000259" key="8">
    <source>
        <dbReference type="Pfam" id="PF02878"/>
    </source>
</evidence>
<protein>
    <submittedName>
        <fullName evidence="11">Phosphoglucomutase</fullName>
    </submittedName>
</protein>
<dbReference type="Proteomes" id="UP000198670">
    <property type="component" value="Unassembled WGS sequence"/>
</dbReference>
<dbReference type="Pfam" id="PF02878">
    <property type="entry name" value="PGM_PMM_I"/>
    <property type="match status" value="1"/>
</dbReference>
<feature type="domain" description="Alpha-D-phosphohexomutase alpha/beta/alpha" evidence="8">
    <location>
        <begin position="60"/>
        <end position="194"/>
    </location>
</feature>
<evidence type="ECO:0000313" key="12">
    <source>
        <dbReference type="Proteomes" id="UP000198670"/>
    </source>
</evidence>
<dbReference type="InterPro" id="IPR005844">
    <property type="entry name" value="A-D-PHexomutase_a/b/a-I"/>
</dbReference>
<evidence type="ECO:0000256" key="5">
    <source>
        <dbReference type="ARBA" id="ARBA00022842"/>
    </source>
</evidence>
<dbReference type="GO" id="GO:0000287">
    <property type="term" value="F:magnesium ion binding"/>
    <property type="evidence" value="ECO:0007669"/>
    <property type="project" value="InterPro"/>
</dbReference>
<evidence type="ECO:0000256" key="4">
    <source>
        <dbReference type="ARBA" id="ARBA00022723"/>
    </source>
</evidence>
<dbReference type="Pfam" id="PF02880">
    <property type="entry name" value="PGM_PMM_III"/>
    <property type="match status" value="1"/>
</dbReference>
<dbReference type="InterPro" id="IPR036900">
    <property type="entry name" value="A-D-PHexomutase_C_sf"/>
</dbReference>
<dbReference type="PANTHER" id="PTHR45745">
    <property type="entry name" value="PHOSPHOMANNOMUTASE 45A"/>
    <property type="match status" value="1"/>
</dbReference>
<keyword evidence="6" id="KW-0413">Isomerase</keyword>
<dbReference type="SUPFAM" id="SSF55957">
    <property type="entry name" value="Phosphoglucomutase, C-terminal domain"/>
    <property type="match status" value="1"/>
</dbReference>
<organism evidence="11 12">
    <name type="scientific">Parapedobacter indicus</name>
    <dbReference type="NCBI Taxonomy" id="1477437"/>
    <lineage>
        <taxon>Bacteria</taxon>
        <taxon>Pseudomonadati</taxon>
        <taxon>Bacteroidota</taxon>
        <taxon>Sphingobacteriia</taxon>
        <taxon>Sphingobacteriales</taxon>
        <taxon>Sphingobacteriaceae</taxon>
        <taxon>Parapedobacter</taxon>
    </lineage>
</organism>
<dbReference type="PANTHER" id="PTHR45745:SF1">
    <property type="entry name" value="PHOSPHOGLUCOMUTASE 2B-RELATED"/>
    <property type="match status" value="1"/>
</dbReference>
<comment type="similarity">
    <text evidence="2 7">Belongs to the phosphohexose mutase family.</text>
</comment>
<keyword evidence="12" id="KW-1185">Reference proteome</keyword>
<dbReference type="InterPro" id="IPR005845">
    <property type="entry name" value="A-D-PHexomutase_a/b/a-II"/>
</dbReference>
<dbReference type="Gene3D" id="3.40.120.10">
    <property type="entry name" value="Alpha-D-Glucose-1,6-Bisphosphate, subunit A, domain 3"/>
    <property type="match status" value="3"/>
</dbReference>
<dbReference type="AlphaFoldDB" id="A0A1I3JYS8"/>
<dbReference type="InterPro" id="IPR005846">
    <property type="entry name" value="A-D-PHexomutase_a/b/a-III"/>
</dbReference>
<evidence type="ECO:0000256" key="6">
    <source>
        <dbReference type="ARBA" id="ARBA00023235"/>
    </source>
</evidence>
<proteinExistence type="inferred from homology"/>
<evidence type="ECO:0000256" key="3">
    <source>
        <dbReference type="ARBA" id="ARBA00022553"/>
    </source>
</evidence>
<dbReference type="Gene3D" id="3.30.310.50">
    <property type="entry name" value="Alpha-D-phosphohexomutase, C-terminal domain"/>
    <property type="match status" value="1"/>
</dbReference>
<evidence type="ECO:0000256" key="7">
    <source>
        <dbReference type="RuleBase" id="RU004326"/>
    </source>
</evidence>
<dbReference type="SUPFAM" id="SSF53738">
    <property type="entry name" value="Phosphoglucomutase, first 3 domains"/>
    <property type="match status" value="3"/>
</dbReference>
<dbReference type="CDD" id="cd05799">
    <property type="entry name" value="PGM2"/>
    <property type="match status" value="1"/>
</dbReference>
<evidence type="ECO:0000259" key="9">
    <source>
        <dbReference type="Pfam" id="PF02879"/>
    </source>
</evidence>
<gene>
    <name evidence="11" type="ORF">SAMN05444682_10536</name>
</gene>
<feature type="domain" description="Alpha-D-phosphohexomutase alpha/beta/alpha" evidence="9">
    <location>
        <begin position="221"/>
        <end position="326"/>
    </location>
</feature>
<evidence type="ECO:0000313" key="11">
    <source>
        <dbReference type="EMBL" id="SFI65427.1"/>
    </source>
</evidence>
<dbReference type="STRING" id="1477437.SAMN05444682_10536"/>
<dbReference type="InterPro" id="IPR016066">
    <property type="entry name" value="A-D-PHexomutase_CS"/>
</dbReference>
<feature type="domain" description="Alpha-D-phosphohexomutase alpha/beta/alpha" evidence="10">
    <location>
        <begin position="336"/>
        <end position="455"/>
    </location>
</feature>
<keyword evidence="4 7" id="KW-0479">Metal-binding</keyword>
<evidence type="ECO:0000256" key="2">
    <source>
        <dbReference type="ARBA" id="ARBA00010231"/>
    </source>
</evidence>
<dbReference type="GO" id="GO:0005975">
    <property type="term" value="P:carbohydrate metabolic process"/>
    <property type="evidence" value="ECO:0007669"/>
    <property type="project" value="InterPro"/>
</dbReference>
<comment type="cofactor">
    <cofactor evidence="1">
        <name>Mg(2+)</name>
        <dbReference type="ChEBI" id="CHEBI:18420"/>
    </cofactor>
</comment>
<sequence length="588" mass="65172">MFEKERNLTMTTTNLDPAIQARADVWLRAPYDEATIAAVKELFDTQQYTELTDSFYKDLEFGTGGLRGIMGVGTNRMNKYTIGRATQGLSNYLLKTYAGQTIKVAISFDSRNNSQSFARLVADVFSANGIQVYLFSELRPTPHLSFAVRHLSCQAGVMLTASHNPKEYNGYKAYWNDGGQLVPPHDKNVIKEVYAIEGPDEIKFTPNEANIHLLGKEMDDAYLNAIEALTIRPETVARQKDLKIVYSPIHGTGVTLVPPALQRWGFVNVHVVEAQAEPDGNFPTVIYPNPEEEEAMSLAVNAGERIGADVIFATDPDADRVGAAVKNSRGEYQLLNGNQIGSLLVNYVLSAKKEQGDLRPDDYVVKTIVTTSLIADIAKQYGVTYYDTLTGFKYIGELITSKNGQGRFLVGGEESYGYLVGELVRDKDAVVSAVFIAEMAAYYKDQGKTLFDALIDLYVQHGYYKEKLISLTKKGKAGAEEIKAMMERLRSNPPQTLGGIDVAEIKDYESSESYNLKTGKREVINLPKSDVLQFITVDGDVISARPSGTEPKIKFYCSVRQPLGNAADFDRIGQELEDRVDRIMKDIA</sequence>
<accession>A0A1I3JYS8</accession>
<keyword evidence="5 7" id="KW-0460">Magnesium</keyword>
<dbReference type="PROSITE" id="PS00710">
    <property type="entry name" value="PGM_PMM"/>
    <property type="match status" value="1"/>
</dbReference>
<evidence type="ECO:0000256" key="1">
    <source>
        <dbReference type="ARBA" id="ARBA00001946"/>
    </source>
</evidence>
<name>A0A1I3JYS8_9SPHI</name>
<dbReference type="InterPro" id="IPR016055">
    <property type="entry name" value="A-D-PHexomutase_a/b/a-I/II/III"/>
</dbReference>
<dbReference type="EMBL" id="FOQO01000005">
    <property type="protein sequence ID" value="SFI65427.1"/>
    <property type="molecule type" value="Genomic_DNA"/>
</dbReference>
<dbReference type="GO" id="GO:0006166">
    <property type="term" value="P:purine ribonucleoside salvage"/>
    <property type="evidence" value="ECO:0007669"/>
    <property type="project" value="TreeGrafter"/>
</dbReference>